<feature type="transmembrane region" description="Helical" evidence="1">
    <location>
        <begin position="7"/>
        <end position="27"/>
    </location>
</feature>
<evidence type="ECO:0000313" key="2">
    <source>
        <dbReference type="EMBL" id="KUG16089.1"/>
    </source>
</evidence>
<reference evidence="2" key="1">
    <citation type="journal article" date="2015" name="Proc. Natl. Acad. Sci. U.S.A.">
        <title>Networks of energetic and metabolic interactions define dynamics in microbial communities.</title>
        <authorList>
            <person name="Embree M."/>
            <person name="Liu J.K."/>
            <person name="Al-Bassam M.M."/>
            <person name="Zengler K."/>
        </authorList>
    </citation>
    <scope>NUCLEOTIDE SEQUENCE</scope>
</reference>
<protein>
    <recommendedName>
        <fullName evidence="3">TM2 domain-containing protein</fullName>
    </recommendedName>
</protein>
<evidence type="ECO:0000256" key="1">
    <source>
        <dbReference type="SAM" id="Phobius"/>
    </source>
</evidence>
<name>A0A0W8F5C7_9ZZZZ</name>
<keyword evidence="1" id="KW-0472">Membrane</keyword>
<evidence type="ECO:0008006" key="3">
    <source>
        <dbReference type="Google" id="ProtNLM"/>
    </source>
</evidence>
<sequence length="81" mass="8772">MINSKSAILAVILNLLIAGLGHIYLGYPRRGIILFLLSFLIGAMSAGLGWIVAVILCSYDAWQLAKGRAAPFDFLSEYIGE</sequence>
<accession>A0A0W8F5C7</accession>
<organism evidence="2">
    <name type="scientific">hydrocarbon metagenome</name>
    <dbReference type="NCBI Taxonomy" id="938273"/>
    <lineage>
        <taxon>unclassified sequences</taxon>
        <taxon>metagenomes</taxon>
        <taxon>ecological metagenomes</taxon>
    </lineage>
</organism>
<dbReference type="AlphaFoldDB" id="A0A0W8F5C7"/>
<keyword evidence="1" id="KW-0812">Transmembrane</keyword>
<comment type="caution">
    <text evidence="2">The sequence shown here is derived from an EMBL/GenBank/DDBJ whole genome shotgun (WGS) entry which is preliminary data.</text>
</comment>
<proteinExistence type="predicted"/>
<dbReference type="EMBL" id="LNQE01001515">
    <property type="protein sequence ID" value="KUG16089.1"/>
    <property type="molecule type" value="Genomic_DNA"/>
</dbReference>
<gene>
    <name evidence="2" type="ORF">ASZ90_014254</name>
</gene>
<keyword evidence="1" id="KW-1133">Transmembrane helix</keyword>
<feature type="transmembrane region" description="Helical" evidence="1">
    <location>
        <begin position="33"/>
        <end position="59"/>
    </location>
</feature>